<evidence type="ECO:0000313" key="1">
    <source>
        <dbReference type="EMBL" id="KAG0416388.1"/>
    </source>
</evidence>
<comment type="caution">
    <text evidence="1">The sequence shown here is derived from an EMBL/GenBank/DDBJ whole genome shotgun (WGS) entry which is preliminary data.</text>
</comment>
<name>A0AC60PA82_IXOPE</name>
<accession>A0AC60PA82</accession>
<proteinExistence type="predicted"/>
<sequence length="202" mass="22134">MQQRDAVTSLSPAVSCTTWPRHTPAACQGLSSPKRFPSSPWQRVVTKAMRLEVSRPRFVQEPPSRVVFSNSTGAKVPCAVSGYPRPSVTWYSHQGHALAASVGGSDAGPSATANGLRRVLPDGSLAFRAFSEREYAPELHHATYRCSATNAVGTLVSRDVKVRAGFSRKLLPLLPRERCKNEKEIPEKGQRMRSKNPNLPRS</sequence>
<protein>
    <submittedName>
        <fullName evidence="1">Uncharacterized protein</fullName>
    </submittedName>
</protein>
<organism evidence="1 2">
    <name type="scientific">Ixodes persulcatus</name>
    <name type="common">Taiga tick</name>
    <dbReference type="NCBI Taxonomy" id="34615"/>
    <lineage>
        <taxon>Eukaryota</taxon>
        <taxon>Metazoa</taxon>
        <taxon>Ecdysozoa</taxon>
        <taxon>Arthropoda</taxon>
        <taxon>Chelicerata</taxon>
        <taxon>Arachnida</taxon>
        <taxon>Acari</taxon>
        <taxon>Parasitiformes</taxon>
        <taxon>Ixodida</taxon>
        <taxon>Ixodoidea</taxon>
        <taxon>Ixodidae</taxon>
        <taxon>Ixodinae</taxon>
        <taxon>Ixodes</taxon>
    </lineage>
</organism>
<keyword evidence="2" id="KW-1185">Reference proteome</keyword>
<dbReference type="Proteomes" id="UP000805193">
    <property type="component" value="Unassembled WGS sequence"/>
</dbReference>
<dbReference type="EMBL" id="JABSTQ010010957">
    <property type="protein sequence ID" value="KAG0416388.1"/>
    <property type="molecule type" value="Genomic_DNA"/>
</dbReference>
<gene>
    <name evidence="1" type="ORF">HPB47_006452</name>
</gene>
<reference evidence="1 2" key="1">
    <citation type="journal article" date="2020" name="Cell">
        <title>Large-Scale Comparative Analyses of Tick Genomes Elucidate Their Genetic Diversity and Vector Capacities.</title>
        <authorList>
            <consortium name="Tick Genome and Microbiome Consortium (TIGMIC)"/>
            <person name="Jia N."/>
            <person name="Wang J."/>
            <person name="Shi W."/>
            <person name="Du L."/>
            <person name="Sun Y."/>
            <person name="Zhan W."/>
            <person name="Jiang J.F."/>
            <person name="Wang Q."/>
            <person name="Zhang B."/>
            <person name="Ji P."/>
            <person name="Bell-Sakyi L."/>
            <person name="Cui X.M."/>
            <person name="Yuan T.T."/>
            <person name="Jiang B.G."/>
            <person name="Yang W.F."/>
            <person name="Lam T.T."/>
            <person name="Chang Q.C."/>
            <person name="Ding S.J."/>
            <person name="Wang X.J."/>
            <person name="Zhu J.G."/>
            <person name="Ruan X.D."/>
            <person name="Zhao L."/>
            <person name="Wei J.T."/>
            <person name="Ye R.Z."/>
            <person name="Que T.C."/>
            <person name="Du C.H."/>
            <person name="Zhou Y.H."/>
            <person name="Cheng J.X."/>
            <person name="Dai P.F."/>
            <person name="Guo W.B."/>
            <person name="Han X.H."/>
            <person name="Huang E.J."/>
            <person name="Li L.F."/>
            <person name="Wei W."/>
            <person name="Gao Y.C."/>
            <person name="Liu J.Z."/>
            <person name="Shao H.Z."/>
            <person name="Wang X."/>
            <person name="Wang C.C."/>
            <person name="Yang T.C."/>
            <person name="Huo Q.B."/>
            <person name="Li W."/>
            <person name="Chen H.Y."/>
            <person name="Chen S.E."/>
            <person name="Zhou L.G."/>
            <person name="Ni X.B."/>
            <person name="Tian J.H."/>
            <person name="Sheng Y."/>
            <person name="Liu T."/>
            <person name="Pan Y.S."/>
            <person name="Xia L.Y."/>
            <person name="Li J."/>
            <person name="Zhao F."/>
            <person name="Cao W.C."/>
        </authorList>
    </citation>
    <scope>NUCLEOTIDE SEQUENCE [LARGE SCALE GENOMIC DNA]</scope>
    <source>
        <strain evidence="1">Iper-2018</strain>
    </source>
</reference>
<evidence type="ECO:0000313" key="2">
    <source>
        <dbReference type="Proteomes" id="UP000805193"/>
    </source>
</evidence>